<organism evidence="2 3">
    <name type="scientific">Nitrososphaera viennensis EN76</name>
    <dbReference type="NCBI Taxonomy" id="926571"/>
    <lineage>
        <taxon>Archaea</taxon>
        <taxon>Nitrososphaerota</taxon>
        <taxon>Nitrososphaeria</taxon>
        <taxon>Nitrososphaerales</taxon>
        <taxon>Nitrososphaeraceae</taxon>
        <taxon>Nitrososphaera</taxon>
    </lineage>
</organism>
<reference evidence="2 3" key="1">
    <citation type="journal article" date="2014" name="Int. J. Syst. Evol. Microbiol.">
        <title>Nitrososphaera viennensis gen. nov., sp. nov., an aerobic and mesophilic, ammonia-oxidizing archaeon from soil and a member of the archaeal phylum Thaumarchaeota.</title>
        <authorList>
            <person name="Stieglmeier M."/>
            <person name="Klingl A."/>
            <person name="Alves R.J."/>
            <person name="Rittmann S.K."/>
            <person name="Melcher M."/>
            <person name="Leisch N."/>
            <person name="Schleper C."/>
        </authorList>
    </citation>
    <scope>NUCLEOTIDE SEQUENCE [LARGE SCALE GENOMIC DNA]</scope>
    <source>
        <strain evidence="2">EN76</strain>
    </source>
</reference>
<sequence length="59" mass="6644">MEQGSGTLLQDRLFYCERCSTVFLSDEDAHMHEKLLGHVMCHLAPEEEGQGGAARLTYM</sequence>
<dbReference type="STRING" id="926571.NVIE_002140"/>
<dbReference type="HOGENOM" id="CLU_210074_0_0_2"/>
<gene>
    <name evidence="2" type="ORF">NVIE_002140</name>
</gene>
<name>A0A060HFP9_9ARCH</name>
<dbReference type="Proteomes" id="UP000027093">
    <property type="component" value="Chromosome"/>
</dbReference>
<evidence type="ECO:0000313" key="2">
    <source>
        <dbReference type="EMBL" id="AIC14398.1"/>
    </source>
</evidence>
<feature type="domain" description="C2H2-type" evidence="1">
    <location>
        <begin position="16"/>
        <end position="38"/>
    </location>
</feature>
<dbReference type="KEGG" id="nvn:NVIE_002140"/>
<protein>
    <recommendedName>
        <fullName evidence="1">C2H2-type domain-containing protein</fullName>
    </recommendedName>
</protein>
<evidence type="ECO:0000259" key="1">
    <source>
        <dbReference type="PROSITE" id="PS00028"/>
    </source>
</evidence>
<dbReference type="EMBL" id="CP007536">
    <property type="protein sequence ID" value="AIC14398.1"/>
    <property type="molecule type" value="Genomic_DNA"/>
</dbReference>
<dbReference type="PROSITE" id="PS00028">
    <property type="entry name" value="ZINC_FINGER_C2H2_1"/>
    <property type="match status" value="1"/>
</dbReference>
<dbReference type="GeneID" id="74945471"/>
<accession>A0A060HFP9</accession>
<evidence type="ECO:0000313" key="3">
    <source>
        <dbReference type="Proteomes" id="UP000027093"/>
    </source>
</evidence>
<proteinExistence type="predicted"/>
<dbReference type="RefSeq" id="WP_075053624.1">
    <property type="nucleotide sequence ID" value="NZ_CP007536.1"/>
</dbReference>
<dbReference type="InterPro" id="IPR013087">
    <property type="entry name" value="Znf_C2H2_type"/>
</dbReference>
<keyword evidence="3" id="KW-1185">Reference proteome</keyword>
<dbReference type="AlphaFoldDB" id="A0A060HFP9"/>
<dbReference type="OrthoDB" id="373175at2157"/>